<organism evidence="1 2">
    <name type="scientific">Chthoniobacter flavus Ellin428</name>
    <dbReference type="NCBI Taxonomy" id="497964"/>
    <lineage>
        <taxon>Bacteria</taxon>
        <taxon>Pseudomonadati</taxon>
        <taxon>Verrucomicrobiota</taxon>
        <taxon>Spartobacteria</taxon>
        <taxon>Chthoniobacterales</taxon>
        <taxon>Chthoniobacteraceae</taxon>
        <taxon>Chthoniobacter</taxon>
    </lineage>
</organism>
<protein>
    <submittedName>
        <fullName evidence="1">Uncharacterized protein</fullName>
    </submittedName>
</protein>
<gene>
    <name evidence="1" type="ORF">CfE428DRAFT_4215</name>
</gene>
<reference evidence="1 2" key="1">
    <citation type="journal article" date="2011" name="J. Bacteriol.">
        <title>Genome sequence of Chthoniobacter flavus Ellin428, an aerobic heterotrophic soil bacterium.</title>
        <authorList>
            <person name="Kant R."/>
            <person name="van Passel M.W."/>
            <person name="Palva A."/>
            <person name="Lucas S."/>
            <person name="Lapidus A."/>
            <person name="Glavina Del Rio T."/>
            <person name="Dalin E."/>
            <person name="Tice H."/>
            <person name="Bruce D."/>
            <person name="Goodwin L."/>
            <person name="Pitluck S."/>
            <person name="Larimer F.W."/>
            <person name="Land M.L."/>
            <person name="Hauser L."/>
            <person name="Sangwan P."/>
            <person name="de Vos W.M."/>
            <person name="Janssen P.H."/>
            <person name="Smidt H."/>
        </authorList>
    </citation>
    <scope>NUCLEOTIDE SEQUENCE [LARGE SCALE GENOMIC DNA]</scope>
    <source>
        <strain evidence="1 2">Ellin428</strain>
    </source>
</reference>
<keyword evidence="2" id="KW-1185">Reference proteome</keyword>
<evidence type="ECO:0000313" key="2">
    <source>
        <dbReference type="Proteomes" id="UP000005824"/>
    </source>
</evidence>
<accession>B4D5M6</accession>
<sequence length="141" mass="14275">MRELFSWPILICGLSTDGSKAIPITVDSGGGLSSGVVEVRGTALEAGKVLKSSGGKLKQFSVFNSKAAAQFILLMDSATVPSDGAVTLLFPPIPVAAGQLLVLDLPTPLSAANGIAVSNSSTGTFSKTIGSADCAFYAQVI</sequence>
<dbReference type="AlphaFoldDB" id="B4D5M6"/>
<comment type="caution">
    <text evidence="1">The sequence shown here is derived from an EMBL/GenBank/DDBJ whole genome shotgun (WGS) entry which is preliminary data.</text>
</comment>
<dbReference type="InParanoid" id="B4D5M6"/>
<evidence type="ECO:0000313" key="1">
    <source>
        <dbReference type="EMBL" id="EDY18431.1"/>
    </source>
</evidence>
<dbReference type="Proteomes" id="UP000005824">
    <property type="component" value="Unassembled WGS sequence"/>
</dbReference>
<dbReference type="EMBL" id="ABVL01000013">
    <property type="protein sequence ID" value="EDY18431.1"/>
    <property type="molecule type" value="Genomic_DNA"/>
</dbReference>
<proteinExistence type="predicted"/>
<name>B4D5M6_9BACT</name>